<feature type="region of interest" description="Disordered" evidence="2">
    <location>
        <begin position="242"/>
        <end position="267"/>
    </location>
</feature>
<dbReference type="PROSITE" id="PS51053">
    <property type="entry name" value="SERTA"/>
    <property type="match status" value="1"/>
</dbReference>
<dbReference type="GO" id="GO:0070840">
    <property type="term" value="F:dynein complex binding"/>
    <property type="evidence" value="ECO:0007669"/>
    <property type="project" value="InterPro"/>
</dbReference>
<dbReference type="InterPro" id="IPR018302">
    <property type="entry name" value="CenpF/LEK1_Rb-prot-bd"/>
</dbReference>
<feature type="region of interest" description="Disordered" evidence="2">
    <location>
        <begin position="459"/>
        <end position="479"/>
    </location>
</feature>
<dbReference type="Gene3D" id="1.20.5.340">
    <property type="match status" value="1"/>
</dbReference>
<dbReference type="GO" id="GO:0021591">
    <property type="term" value="P:ventricular system development"/>
    <property type="evidence" value="ECO:0007669"/>
    <property type="project" value="Ensembl"/>
</dbReference>
<proteinExistence type="predicted"/>
<dbReference type="GO" id="GO:0060271">
    <property type="term" value="P:cilium assembly"/>
    <property type="evidence" value="ECO:0007669"/>
    <property type="project" value="Ensembl"/>
</dbReference>
<dbReference type="Pfam" id="PF10490">
    <property type="entry name" value="CENP-F_C_Rb_bdg"/>
    <property type="match status" value="1"/>
</dbReference>
<dbReference type="GO" id="GO:0042803">
    <property type="term" value="F:protein homodimerization activity"/>
    <property type="evidence" value="ECO:0007669"/>
    <property type="project" value="InterPro"/>
</dbReference>
<evidence type="ECO:0000256" key="2">
    <source>
        <dbReference type="SAM" id="MobiDB-lite"/>
    </source>
</evidence>
<evidence type="ECO:0000259" key="3">
    <source>
        <dbReference type="PROSITE" id="PS51053"/>
    </source>
</evidence>
<dbReference type="GO" id="GO:0010389">
    <property type="term" value="P:regulation of G2/M transition of mitotic cell cycle"/>
    <property type="evidence" value="ECO:0007669"/>
    <property type="project" value="TreeGrafter"/>
</dbReference>
<reference evidence="4 5" key="1">
    <citation type="submission" date="2019-04" db="EMBL/GenBank/DDBJ databases">
        <authorList>
            <consortium name="Wellcome Sanger Institute Data Sharing"/>
        </authorList>
    </citation>
    <scope>NUCLEOTIDE SEQUENCE [LARGE SCALE GENOMIC DNA]</scope>
</reference>
<feature type="coiled-coil region" evidence="1">
    <location>
        <begin position="1012"/>
        <end position="1130"/>
    </location>
</feature>
<dbReference type="SUPFAM" id="SSF57997">
    <property type="entry name" value="Tropomyosin"/>
    <property type="match status" value="1"/>
</dbReference>
<dbReference type="GO" id="GO:0000922">
    <property type="term" value="C:spindle pole"/>
    <property type="evidence" value="ECO:0007669"/>
    <property type="project" value="TreeGrafter"/>
</dbReference>
<feature type="coiled-coil region" evidence="1">
    <location>
        <begin position="1201"/>
        <end position="1270"/>
    </location>
</feature>
<gene>
    <name evidence="4" type="primary">CENPF</name>
    <name evidence="4" type="synonym">cenpf</name>
</gene>
<feature type="region of interest" description="Disordered" evidence="2">
    <location>
        <begin position="1526"/>
        <end position="1558"/>
    </location>
</feature>
<dbReference type="Pfam" id="PF10481">
    <property type="entry name" value="CENP-F_N"/>
    <property type="match status" value="1"/>
</dbReference>
<dbReference type="GO" id="GO:0001822">
    <property type="term" value="P:kidney development"/>
    <property type="evidence" value="ECO:0007669"/>
    <property type="project" value="Ensembl"/>
</dbReference>
<feature type="coiled-coil region" evidence="1">
    <location>
        <begin position="774"/>
        <end position="889"/>
    </location>
</feature>
<dbReference type="InterPro" id="IPR009263">
    <property type="entry name" value="SERTA_dom"/>
</dbReference>
<evidence type="ECO:0000313" key="5">
    <source>
        <dbReference type="Proteomes" id="UP000694397"/>
    </source>
</evidence>
<feature type="compositionally biased region" description="Low complexity" evidence="2">
    <location>
        <begin position="252"/>
        <end position="264"/>
    </location>
</feature>
<dbReference type="GO" id="GO:0000775">
    <property type="term" value="C:chromosome, centromeric region"/>
    <property type="evidence" value="ECO:0007669"/>
    <property type="project" value="InterPro"/>
</dbReference>
<organism evidence="4 5">
    <name type="scientific">Scleropages formosus</name>
    <name type="common">Asian bonytongue</name>
    <name type="synonym">Osteoglossum formosum</name>
    <dbReference type="NCBI Taxonomy" id="113540"/>
    <lineage>
        <taxon>Eukaryota</taxon>
        <taxon>Metazoa</taxon>
        <taxon>Chordata</taxon>
        <taxon>Craniata</taxon>
        <taxon>Vertebrata</taxon>
        <taxon>Euteleostomi</taxon>
        <taxon>Actinopterygii</taxon>
        <taxon>Neopterygii</taxon>
        <taxon>Teleostei</taxon>
        <taxon>Osteoglossocephala</taxon>
        <taxon>Osteoglossomorpha</taxon>
        <taxon>Osteoglossiformes</taxon>
        <taxon>Osteoglossidae</taxon>
        <taxon>Scleropages</taxon>
    </lineage>
</organism>
<feature type="coiled-coil region" evidence="1">
    <location>
        <begin position="161"/>
        <end position="188"/>
    </location>
</feature>
<dbReference type="GO" id="GO:0008017">
    <property type="term" value="F:microtubule binding"/>
    <property type="evidence" value="ECO:0007669"/>
    <property type="project" value="InterPro"/>
</dbReference>
<dbReference type="InterPro" id="IPR018463">
    <property type="entry name" value="Centromere_CenpF_N"/>
</dbReference>
<protein>
    <submittedName>
        <fullName evidence="4">Centromere protein F</fullName>
    </submittedName>
</protein>
<accession>A0A8C9S826</accession>
<feature type="coiled-coil region" evidence="1">
    <location>
        <begin position="921"/>
        <end position="983"/>
    </location>
</feature>
<dbReference type="Gene3D" id="1.10.287.1490">
    <property type="match status" value="1"/>
</dbReference>
<reference evidence="4" key="3">
    <citation type="submission" date="2025-09" db="UniProtKB">
        <authorList>
            <consortium name="Ensembl"/>
        </authorList>
    </citation>
    <scope>IDENTIFICATION</scope>
</reference>
<feature type="domain" description="SERTA" evidence="3">
    <location>
        <begin position="1912"/>
        <end position="1959"/>
    </location>
</feature>
<feature type="coiled-coil region" evidence="1">
    <location>
        <begin position="535"/>
        <end position="741"/>
    </location>
</feature>
<dbReference type="PANTHER" id="PTHR18874">
    <property type="entry name" value="CMF/LEK/CENP CELL DIVISION-RELATED"/>
    <property type="match status" value="1"/>
</dbReference>
<dbReference type="PANTHER" id="PTHR18874:SF10">
    <property type="entry name" value="CENTROMERE PROTEIN F"/>
    <property type="match status" value="1"/>
</dbReference>
<dbReference type="InterPro" id="IPR019513">
    <property type="entry name" value="Centromere_CenpF_leu-rich_rpt"/>
</dbReference>
<dbReference type="GO" id="GO:0000278">
    <property type="term" value="P:mitotic cell cycle"/>
    <property type="evidence" value="ECO:0007669"/>
    <property type="project" value="TreeGrafter"/>
</dbReference>
<feature type="coiled-coil region" evidence="1">
    <location>
        <begin position="1295"/>
        <end position="1350"/>
    </location>
</feature>
<dbReference type="GO" id="GO:0001947">
    <property type="term" value="P:heart looping"/>
    <property type="evidence" value="ECO:0007669"/>
    <property type="project" value="Ensembl"/>
</dbReference>
<feature type="compositionally biased region" description="Polar residues" evidence="2">
    <location>
        <begin position="2439"/>
        <end position="2449"/>
    </location>
</feature>
<dbReference type="GO" id="GO:0051310">
    <property type="term" value="P:metaphase chromosome alignment"/>
    <property type="evidence" value="ECO:0007669"/>
    <property type="project" value="TreeGrafter"/>
</dbReference>
<dbReference type="GO" id="GO:0005634">
    <property type="term" value="C:nucleus"/>
    <property type="evidence" value="ECO:0007669"/>
    <property type="project" value="TreeGrafter"/>
</dbReference>
<name>A0A8C9S826_SCLFO</name>
<dbReference type="Ensembl" id="ENSSFOT00015028251.2">
    <property type="protein sequence ID" value="ENSSFOP00015027939.2"/>
    <property type="gene ID" value="ENSSFOG00015017861.2"/>
</dbReference>
<evidence type="ECO:0000256" key="1">
    <source>
        <dbReference type="SAM" id="Coils"/>
    </source>
</evidence>
<sequence length="2632" mass="301428">MSWAVEEWKEGLPGRALQKIQDIEGQLDKLKKERQQKQFQMDSLEAALQKQKQKFDMEKNEAAVLKRENQSLVESCESLEKTRQKISHELQVKDQQLNYMEGQLSSSKKQIEKLEQEIRRYKNELDRNQLSHPLDPQITSTPQKTFAMPATPTCKQPDSKFEELQEKYSKEAEERKRLESELRIMQVKLLNQTSVSHKDIARQQTQSSIFPWQQEQTSSSHSSYTETPLKRKMGTSSFLWDSEETPLKQHSRNSSTSLSESASSQANEFLRATNQELKAKVSELELRLQSQEKEMKNQMNKFQELQTQLEKARKELNEKDRTLAKSRDEFSKVSGQFDQAVTKCSSVEQKLKQITEEMNCQRHNAESLRHALEQKIKDQEKEHQKELARQQNSQVALEQQLNQVKTKMSQELQQAKKDNSLLQSDIDKVTAQKSHLERDLEELKHKLCRSEQALQASQTKELNWKKTSEEMQKEKNSISSQFEQAKKKLSEAEEELKTVTHNLKHNNNLMEDLKVKTQGQSEELKVIQMKLESQSKSSAQDLENLKKTLADLEIKKETTEKEVEKQRNEIEQVTNKNTFLEKECQDLNLTLSSKQNESAELKQQTECLMEWKREKESLINNIETERNAMLNRISELEKDISSLNDTHNGVIEKMKDLEKEKGTLTGQVDSLKGELLNKCMQLEEKEHICNELQKKFEEAGQKYNKDFENTMATVVILQGQVTELEARLQQEKSKAEAMAVSHSELLAQYESVCDLAKSKDSVAEINQKEILHLQESLAQALAEQEQHLARFNEDKSSLMERYENNISNKTAEAEQANLNFAKSQLEVSSLNEQVVSLDSALKLQKHLGTELQSRCVSLSNENDDLKEKISRAEKNEERLLHEINILSEQTKTSSSLQEQLNALCAAEEESKDALQKVSEMLNEKVLELQHLSDNIKELKQQLMDAEAKATSFENENLQMVKTLKLLEQDIEILFSKNQSLQEANATLCEERTVLLKEKAAMESTTLILEEKLEALSQSCAELKNSVEVLQSKYASALELNSKLESNLNDQMSLYQEEMKAVADKHRVELEQYSSEMKKCHEKHKSLAEDLNTTNLQLQNKSDEVFEVDKLGNSQAEISNLKMNIASVNDELLKVNDSYKTVCQEREFWIEKAASQQPEIESLKAALLAAENGTTKKESVIQSLKIKLCNAELDQIKADDALKEKELTMSKIKVQLEMLQMDLEDNEVYVNSLNSQIEALQSKVNELEAKLKESESQRSTIEGELSFLKEELALKNAEGLLAKSTSEDASKHAEALSMLALEMESLQAAKSKLQDDVEEQIQKHANLEKMFSEVSEENSRLQTKAEDLRNQCCTIQEQNDGLKLENGGLKELLQIQKEECESLRTIFEKTVEQNNKTDMKNKHFEKEQIELHQQFLELLSRSFDEAIKSFDNQMEAQQQVSKTDIREMKGSLCVVQKDLEQLQKQHSSEVYSLKQKLMSLSLEMEEKLAAERQHAEVLSAELEAARLQMQGLDLGSQSLLAADSDCAVGTTDENPTGTTSHSSQDNQEEKCEDLEQNEENVQKLKSELQTLYIQLEHCAAEITSRTKLCTELEIKLHRMEEEKLDAVNKLNSATEEKRSLSDQVEKLETEVSSLKLQLETSRCQLADVMEMLESLEVAKGDWREGLFQIESDLKKVQSEKANLEKHILSMETDIEEMQKEKQKLEEELYASRKANASLEKNLDIVTSEGVQLKQELLSCTEKKEEVDQSLLKWKEKAEKLEKDSNDTKELNKMLEEDIRTQKNRTETACGNIDNLQAEKQQLLSQLEILEQTISLLSGEKEDLEKELNQVKAKQWKASQNSESAVLKMQSLEAENVRLSLSLESSLLEKGEIVSRLNSTQEEVTQMKEGIEKLRVKIEADERKKRHMSELLKEAQRKADALQDSLEKLEREKELTEQNLEDVVLQAETAKTEYEELEAEKINLVKQLEQVTTEKNKILNEKERLEKELAEKTEQLQRLENEAKDAVAKSDIVAEKLQSKLNAVVGQLEACQRKLECAQLKEQDVTCQLSALETENELLSQQLQEFQKHESDMQSRNQLLTEGLETKQHELSKCNKENEQLKQRVIELQLFREQKVPLLESEKEQLLSEKVRLEAAVADCEQKAQLVSAKCEVLQITITSLETEVQEKEDYLHSAQLLNTELAKKVQVLCLIIPYTQMKRVMPLFDPFSQLSLDMVISEKEELKRSLECTKQSLAHETKDREMVSQELLNQTRQHENEVQALKKEIATIEEKASLYLVEIGSLKSSKEQLNSALREMENKLVQFEKLKVDELMMKVAQLSKEKDSVIAKMNLWMKSCKQLEKEKLSLIEKLEEQAMLVASLEASQKQGTKTSSTEDLQKEIEKLKEALEEKSKEADESMDKYCSLLVTLHKLEETNETLRDQVSHLSSQVTASKGRRSASKALQRSPVQVNNEHEMLKKDEGSSQMSGKRQRPVGPDGEHTPSKVQETLHGITKRIRAGATPQSARCLSAQNQHDEEFRPEGLPELVKKGFANIPVGENSPFILRRTTVRRCSPRLAAKKSPLSQQVSVPEIPVHSHHAAAEGSTPQTVSVLLFIYTLSATPCDKASSVLQMMWSLRSVQFLIKHFCVEPRFCS</sequence>
<dbReference type="Proteomes" id="UP000694397">
    <property type="component" value="Chromosome 15"/>
</dbReference>
<feature type="region of interest" description="Disordered" evidence="2">
    <location>
        <begin position="2421"/>
        <end position="2482"/>
    </location>
</feature>
<feature type="coiled-coil region" evidence="1">
    <location>
        <begin position="1875"/>
        <end position="2141"/>
    </location>
</feature>
<dbReference type="Pfam" id="PF10473">
    <property type="entry name" value="CENP-F_leu_zip"/>
    <property type="match status" value="2"/>
</dbReference>
<keyword evidence="1" id="KW-0175">Coiled coil</keyword>
<feature type="region of interest" description="Disordered" evidence="2">
    <location>
        <begin position="208"/>
        <end position="230"/>
    </location>
</feature>
<feature type="compositionally biased region" description="Polar residues" evidence="2">
    <location>
        <begin position="208"/>
        <end position="226"/>
    </location>
</feature>
<evidence type="ECO:0000313" key="4">
    <source>
        <dbReference type="Ensembl" id="ENSSFOP00015027939.2"/>
    </source>
</evidence>
<dbReference type="OrthoDB" id="10255522at2759"/>
<feature type="compositionally biased region" description="Polar residues" evidence="2">
    <location>
        <begin position="1530"/>
        <end position="1544"/>
    </location>
</feature>
<feature type="region of interest" description="Disordered" evidence="2">
    <location>
        <begin position="130"/>
        <end position="158"/>
    </location>
</feature>
<dbReference type="InterPro" id="IPR043513">
    <property type="entry name" value="Cenp-F"/>
</dbReference>
<keyword evidence="5" id="KW-1185">Reference proteome</keyword>
<dbReference type="GeneTree" id="ENSGT00730000111187"/>
<reference evidence="4" key="2">
    <citation type="submission" date="2025-08" db="UniProtKB">
        <authorList>
            <consortium name="Ensembl"/>
        </authorList>
    </citation>
    <scope>IDENTIFICATION</scope>
</reference>
<feature type="compositionally biased region" description="Basic and acidic residues" evidence="2">
    <location>
        <begin position="462"/>
        <end position="476"/>
    </location>
</feature>
<feature type="compositionally biased region" description="Basic and acidic residues" evidence="2">
    <location>
        <begin position="2450"/>
        <end position="2460"/>
    </location>
</feature>